<sequence length="259" mass="28304">MSDGNFDDGPGSIGLENLFDDPGNPDYVLPGLMAGTNGLVTVDTEVHGRWFGGQAGISLAMGHDYTGILGSDPVKRGSTLVVTASDDLTTFLDYDVLSSLTLDWDHDTESRDRLAAGFFVVRLHDQLSVQNRHDVRSVAAFIADELLPVVQRRGDRLVWFEGLERMMPDLSQRNHLPWFLDALDKLGRATGAATMSTTTDPLLMDAGHWAYRAHIHDRPDPSDAEKVGVMEGPDSTVTGPVAHERVLHRTDHGSLYVTG</sequence>
<reference evidence="1" key="1">
    <citation type="submission" date="2017-08" db="EMBL/GenBank/DDBJ databases">
        <authorList>
            <person name="Imhoff J.F."/>
            <person name="Rahn T."/>
            <person name="Kuenzel S."/>
            <person name="Neulinger S.C."/>
        </authorList>
    </citation>
    <scope>NUCLEOTIDE SEQUENCE</scope>
    <source>
        <strain evidence="1">DSM 9154</strain>
    </source>
</reference>
<dbReference type="EMBL" id="NRRE01000004">
    <property type="protein sequence ID" value="MBK1695650.1"/>
    <property type="molecule type" value="Genomic_DNA"/>
</dbReference>
<accession>A0A934UYT3</accession>
<proteinExistence type="predicted"/>
<comment type="caution">
    <text evidence="1">The sequence shown here is derived from an EMBL/GenBank/DDBJ whole genome shotgun (WGS) entry which is preliminary data.</text>
</comment>
<name>A0A934UYT3_9PROT</name>
<dbReference type="Proteomes" id="UP000778970">
    <property type="component" value="Unassembled WGS sequence"/>
</dbReference>
<evidence type="ECO:0000313" key="1">
    <source>
        <dbReference type="EMBL" id="MBK1695650.1"/>
    </source>
</evidence>
<keyword evidence="2" id="KW-1185">Reference proteome</keyword>
<dbReference type="AlphaFoldDB" id="A0A934UYT3"/>
<reference evidence="1" key="2">
    <citation type="journal article" date="2020" name="Microorganisms">
        <title>Osmotic Adaptation and Compatible Solute Biosynthesis of Phototrophic Bacteria as Revealed from Genome Analyses.</title>
        <authorList>
            <person name="Imhoff J.F."/>
            <person name="Rahn T."/>
            <person name="Kunzel S."/>
            <person name="Keller A."/>
            <person name="Neulinger S.C."/>
        </authorList>
    </citation>
    <scope>NUCLEOTIDE SEQUENCE</scope>
    <source>
        <strain evidence="1">DSM 9154</strain>
    </source>
</reference>
<dbReference type="RefSeq" id="WP_027289845.1">
    <property type="nucleotide sequence ID" value="NZ_NRRE01000004.1"/>
</dbReference>
<evidence type="ECO:0000313" key="2">
    <source>
        <dbReference type="Proteomes" id="UP000778970"/>
    </source>
</evidence>
<protein>
    <submittedName>
        <fullName evidence="1">Uncharacterized protein</fullName>
    </submittedName>
</protein>
<organism evidence="1 2">
    <name type="scientific">Rhodovibrio salinarum</name>
    <dbReference type="NCBI Taxonomy" id="1087"/>
    <lineage>
        <taxon>Bacteria</taxon>
        <taxon>Pseudomonadati</taxon>
        <taxon>Pseudomonadota</taxon>
        <taxon>Alphaproteobacteria</taxon>
        <taxon>Rhodospirillales</taxon>
        <taxon>Rhodovibrionaceae</taxon>
        <taxon>Rhodovibrio</taxon>
    </lineage>
</organism>
<gene>
    <name evidence="1" type="ORF">CKO21_00100</name>
</gene>